<evidence type="ECO:0000256" key="2">
    <source>
        <dbReference type="ARBA" id="ARBA00004496"/>
    </source>
</evidence>
<evidence type="ECO:0000256" key="3">
    <source>
        <dbReference type="ARBA" id="ARBA00005043"/>
    </source>
</evidence>
<dbReference type="GO" id="GO:0005634">
    <property type="term" value="C:nucleus"/>
    <property type="evidence" value="ECO:0007669"/>
    <property type="project" value="UniProtKB-SubCell"/>
</dbReference>
<evidence type="ECO:0000256" key="8">
    <source>
        <dbReference type="ARBA" id="ARBA00022694"/>
    </source>
</evidence>
<evidence type="ECO:0000256" key="9">
    <source>
        <dbReference type="ARBA" id="ARBA00022737"/>
    </source>
</evidence>
<proteinExistence type="inferred from homology"/>
<feature type="repeat" description="WD" evidence="11">
    <location>
        <begin position="190"/>
        <end position="222"/>
    </location>
</feature>
<dbReference type="SMART" id="SM00320">
    <property type="entry name" value="WD40"/>
    <property type="match status" value="2"/>
</dbReference>
<evidence type="ECO:0000313" key="15">
    <source>
        <dbReference type="WBParaSite" id="OFLC_0000540601-mRNA-1"/>
    </source>
</evidence>
<accession>A0A183HD45</accession>
<keyword evidence="12" id="KW-0472">Membrane</keyword>
<dbReference type="PANTHER" id="PTHR44111">
    <property type="entry name" value="ELONGATOR COMPLEX PROTEIN 2"/>
    <property type="match status" value="1"/>
</dbReference>
<dbReference type="InterPro" id="IPR001680">
    <property type="entry name" value="WD40_rpt"/>
</dbReference>
<comment type="subcellular location">
    <subcellularLocation>
        <location evidence="2">Cytoplasm</location>
    </subcellularLocation>
    <subcellularLocation>
        <location evidence="1">Nucleus</location>
    </subcellularLocation>
</comment>
<dbReference type="GO" id="GO:0002098">
    <property type="term" value="P:tRNA wobble uridine modification"/>
    <property type="evidence" value="ECO:0007669"/>
    <property type="project" value="InterPro"/>
</dbReference>
<name>A0A183HD45_9BILA</name>
<keyword evidence="8" id="KW-0819">tRNA processing</keyword>
<dbReference type="EMBL" id="UZAJ01004629">
    <property type="protein sequence ID" value="VDO43040.1"/>
    <property type="molecule type" value="Genomic_DNA"/>
</dbReference>
<keyword evidence="12" id="KW-0812">Transmembrane</keyword>
<dbReference type="InterPro" id="IPR037289">
    <property type="entry name" value="Elp2"/>
</dbReference>
<dbReference type="PROSITE" id="PS50082">
    <property type="entry name" value="WD_REPEATS_2"/>
    <property type="match status" value="1"/>
</dbReference>
<reference evidence="15" key="1">
    <citation type="submission" date="2016-06" db="UniProtKB">
        <authorList>
            <consortium name="WormBaseParasite"/>
        </authorList>
    </citation>
    <scope>IDENTIFICATION</scope>
</reference>
<evidence type="ECO:0000256" key="11">
    <source>
        <dbReference type="PROSITE-ProRule" id="PRU00221"/>
    </source>
</evidence>
<evidence type="ECO:0000256" key="12">
    <source>
        <dbReference type="SAM" id="Phobius"/>
    </source>
</evidence>
<dbReference type="WBParaSite" id="OFLC_0000540601-mRNA-1">
    <property type="protein sequence ID" value="OFLC_0000540601-mRNA-1"/>
    <property type="gene ID" value="OFLC_0000540601"/>
</dbReference>
<dbReference type="GO" id="GO:0033588">
    <property type="term" value="C:elongator holoenzyme complex"/>
    <property type="evidence" value="ECO:0007669"/>
    <property type="project" value="InterPro"/>
</dbReference>
<keyword evidence="14" id="KW-1185">Reference proteome</keyword>
<evidence type="ECO:0000256" key="1">
    <source>
        <dbReference type="ARBA" id="ARBA00004123"/>
    </source>
</evidence>
<evidence type="ECO:0000313" key="14">
    <source>
        <dbReference type="Proteomes" id="UP000267606"/>
    </source>
</evidence>
<reference evidence="13 14" key="2">
    <citation type="submission" date="2018-11" db="EMBL/GenBank/DDBJ databases">
        <authorList>
            <consortium name="Pathogen Informatics"/>
        </authorList>
    </citation>
    <scope>NUCLEOTIDE SEQUENCE [LARGE SCALE GENOMIC DNA]</scope>
</reference>
<dbReference type="Gene3D" id="2.130.10.10">
    <property type="entry name" value="YVTN repeat-like/Quinoprotein amine dehydrogenase"/>
    <property type="match status" value="1"/>
</dbReference>
<keyword evidence="6" id="KW-0963">Cytoplasm</keyword>
<comment type="similarity">
    <text evidence="4">Belongs to the WD repeat ELP2 family.</text>
</comment>
<dbReference type="SUPFAM" id="SSF50978">
    <property type="entry name" value="WD40 repeat-like"/>
    <property type="match status" value="1"/>
</dbReference>
<evidence type="ECO:0000256" key="5">
    <source>
        <dbReference type="ARBA" id="ARBA00020267"/>
    </source>
</evidence>
<protein>
    <recommendedName>
        <fullName evidence="5">Elongator complex protein 2</fullName>
    </recommendedName>
</protein>
<evidence type="ECO:0000256" key="10">
    <source>
        <dbReference type="ARBA" id="ARBA00023242"/>
    </source>
</evidence>
<dbReference type="STRING" id="387005.A0A183HD45"/>
<dbReference type="InterPro" id="IPR036322">
    <property type="entry name" value="WD40_repeat_dom_sf"/>
</dbReference>
<dbReference type="AlphaFoldDB" id="A0A183HD45"/>
<keyword evidence="10" id="KW-0539">Nucleus</keyword>
<dbReference type="PROSITE" id="PS50294">
    <property type="entry name" value="WD_REPEATS_REGION"/>
    <property type="match status" value="1"/>
</dbReference>
<evidence type="ECO:0000256" key="4">
    <source>
        <dbReference type="ARBA" id="ARBA00005881"/>
    </source>
</evidence>
<keyword evidence="12" id="KW-1133">Transmembrane helix</keyword>
<keyword evidence="9" id="KW-0677">Repeat</keyword>
<comment type="pathway">
    <text evidence="3">tRNA modification; 5-methoxycarbonylmethyl-2-thiouridine-tRNA biosynthesis.</text>
</comment>
<evidence type="ECO:0000256" key="6">
    <source>
        <dbReference type="ARBA" id="ARBA00022490"/>
    </source>
</evidence>
<gene>
    <name evidence="13" type="ORF">OFLC_LOCUS5408</name>
</gene>
<keyword evidence="7 11" id="KW-0853">WD repeat</keyword>
<dbReference type="Pfam" id="PF00400">
    <property type="entry name" value="WD40"/>
    <property type="match status" value="2"/>
</dbReference>
<evidence type="ECO:0000256" key="7">
    <source>
        <dbReference type="ARBA" id="ARBA00022574"/>
    </source>
</evidence>
<organism evidence="15">
    <name type="scientific">Onchocerca flexuosa</name>
    <dbReference type="NCBI Taxonomy" id="387005"/>
    <lineage>
        <taxon>Eukaryota</taxon>
        <taxon>Metazoa</taxon>
        <taxon>Ecdysozoa</taxon>
        <taxon>Nematoda</taxon>
        <taxon>Chromadorea</taxon>
        <taxon>Rhabditida</taxon>
        <taxon>Spirurina</taxon>
        <taxon>Spiruromorpha</taxon>
        <taxon>Filarioidea</taxon>
        <taxon>Onchocercidae</taxon>
        <taxon>Onchocerca</taxon>
    </lineage>
</organism>
<dbReference type="Proteomes" id="UP000267606">
    <property type="component" value="Unassembled WGS sequence"/>
</dbReference>
<evidence type="ECO:0000313" key="13">
    <source>
        <dbReference type="EMBL" id="VDO43040.1"/>
    </source>
</evidence>
<dbReference type="InterPro" id="IPR015943">
    <property type="entry name" value="WD40/YVTN_repeat-like_dom_sf"/>
</dbReference>
<feature type="transmembrane region" description="Helical" evidence="12">
    <location>
        <begin position="62"/>
        <end position="87"/>
    </location>
</feature>
<sequence>NAAGRPVNCCAGAVYSKEKNDIIVTIYAISDGSLVAEQNIVDRISFEEIEKQSYEKIKFQPAFIVSAAVYIMSSGIFLFGYNILFILGTTSNNVEVICAKFAFISPQLRKTVTLQGHTDWICSIDIRAYGNDIWVASGGQESIRIWRFDLLQCDEVRANNDAQLKAQFMLFNEETKEVTNTVHITLQGILNAHEDWIYSVEWHSNKLQLLSASNDKTVIIWEPSETASGLWFDAVC</sequence>
<dbReference type="UniPathway" id="UPA00988"/>
<dbReference type="GO" id="GO:0005737">
    <property type="term" value="C:cytoplasm"/>
    <property type="evidence" value="ECO:0007669"/>
    <property type="project" value="UniProtKB-SubCell"/>
</dbReference>
<dbReference type="PANTHER" id="PTHR44111:SF1">
    <property type="entry name" value="ELONGATOR COMPLEX PROTEIN 2"/>
    <property type="match status" value="1"/>
</dbReference>